<accession>A0ABQ0LBE2</accession>
<keyword evidence="3" id="KW-1185">Reference proteome</keyword>
<keyword evidence="1" id="KW-0732">Signal</keyword>
<evidence type="ECO:0000313" key="3">
    <source>
        <dbReference type="Proteomes" id="UP000815677"/>
    </source>
</evidence>
<feature type="signal peptide" evidence="1">
    <location>
        <begin position="1"/>
        <end position="20"/>
    </location>
</feature>
<organism evidence="2 3">
    <name type="scientific">Mycena chlorophos</name>
    <name type="common">Agaric fungus</name>
    <name type="synonym">Agaricus chlorophos</name>
    <dbReference type="NCBI Taxonomy" id="658473"/>
    <lineage>
        <taxon>Eukaryota</taxon>
        <taxon>Fungi</taxon>
        <taxon>Dikarya</taxon>
        <taxon>Basidiomycota</taxon>
        <taxon>Agaricomycotina</taxon>
        <taxon>Agaricomycetes</taxon>
        <taxon>Agaricomycetidae</taxon>
        <taxon>Agaricales</taxon>
        <taxon>Marasmiineae</taxon>
        <taxon>Mycenaceae</taxon>
        <taxon>Mycena</taxon>
    </lineage>
</organism>
<proteinExistence type="predicted"/>
<feature type="chain" id="PRO_5045043189" description="AA1-like domain-containing protein" evidence="1">
    <location>
        <begin position="21"/>
        <end position="188"/>
    </location>
</feature>
<protein>
    <recommendedName>
        <fullName evidence="4">AA1-like domain-containing protein</fullName>
    </recommendedName>
</protein>
<dbReference type="Proteomes" id="UP000815677">
    <property type="component" value="Unassembled WGS sequence"/>
</dbReference>
<evidence type="ECO:0000313" key="2">
    <source>
        <dbReference type="EMBL" id="GAT48312.1"/>
    </source>
</evidence>
<sequence>MYFATFASLIVAGFAVVVRASPQGGPSSDIKGYSTSIAASNGNVFTIAANEQGQAETLTPIYTRKAEENEQDQLFTFYQSGSGFTIQNGETGTFMAYCTYETDMSPEYSQICADTNSLVWTLTGTTQNAQGQYCGSIVYYPNDGSNAAWAITSWDDGSTKEASLTLQKFKNNGDSDQQFCSAYFKESL</sequence>
<gene>
    <name evidence="2" type="ORF">MCHLO_05730</name>
</gene>
<evidence type="ECO:0008006" key="4">
    <source>
        <dbReference type="Google" id="ProtNLM"/>
    </source>
</evidence>
<name>A0ABQ0LBE2_MYCCL</name>
<reference evidence="2" key="1">
    <citation type="submission" date="2014-09" db="EMBL/GenBank/DDBJ databases">
        <title>Genome sequence of the luminous mushroom Mycena chlorophos for searching fungal bioluminescence genes.</title>
        <authorList>
            <person name="Tanaka Y."/>
            <person name="Kasuga D."/>
            <person name="Oba Y."/>
            <person name="Hase S."/>
            <person name="Sato K."/>
            <person name="Oba Y."/>
            <person name="Sakakibara Y."/>
        </authorList>
    </citation>
    <scope>NUCLEOTIDE SEQUENCE</scope>
</reference>
<evidence type="ECO:0000256" key="1">
    <source>
        <dbReference type="SAM" id="SignalP"/>
    </source>
</evidence>
<dbReference type="EMBL" id="DF844456">
    <property type="protein sequence ID" value="GAT48312.1"/>
    <property type="molecule type" value="Genomic_DNA"/>
</dbReference>